<protein>
    <submittedName>
        <fullName evidence="1">Uncharacterized protein</fullName>
    </submittedName>
</protein>
<name>U4PSZ5_9HYPH</name>
<evidence type="ECO:0000313" key="1">
    <source>
        <dbReference type="EMBL" id="CDI08254.1"/>
    </source>
</evidence>
<proteinExistence type="predicted"/>
<dbReference type="KEGG" id="rir:BN877_I1347"/>
<dbReference type="HOGENOM" id="CLU_2619626_0_0_5"/>
<accession>U4PSZ5</accession>
<dbReference type="EMBL" id="HG518322">
    <property type="protein sequence ID" value="CDI08254.1"/>
    <property type="molecule type" value="Genomic_DNA"/>
</dbReference>
<dbReference type="Proteomes" id="UP000016944">
    <property type="component" value="Chromosome I"/>
</dbReference>
<gene>
    <name evidence="1" type="ORF">BN877_I1347</name>
</gene>
<evidence type="ECO:0000313" key="2">
    <source>
        <dbReference type="Proteomes" id="UP000016944"/>
    </source>
</evidence>
<reference evidence="1 2" key="1">
    <citation type="journal article" date="2013" name="Genome Announc.">
        <title>Complete Genome Sequence of the Sesbania Symbiont and Rice Growth-Promoting Endophyte Rhizobium sp. Strain IRBG74.</title>
        <authorList>
            <person name="Crook M.B."/>
            <person name="Mitra S."/>
            <person name="Ane J.M."/>
            <person name="Sadowsky M.J."/>
            <person name="Gyaneshwar P."/>
        </authorList>
    </citation>
    <scope>NUCLEOTIDE SEQUENCE [LARGE SCALE GENOMIC DNA]</scope>
    <source>
        <strain evidence="1 2">IRBG74</strain>
    </source>
</reference>
<dbReference type="AlphaFoldDB" id="U4PSZ5"/>
<sequence>MRSSFLFHDALQRMLVLSGEIHDLAYFRLCDLICKHPAFAYAVLVHVQHDAGCRFTIFLEKPFQNVNDEFHGSVVVIQ</sequence>
<organism evidence="1 2">
    <name type="scientific">Agrobacterium pusense</name>
    <dbReference type="NCBI Taxonomy" id="648995"/>
    <lineage>
        <taxon>Bacteria</taxon>
        <taxon>Pseudomonadati</taxon>
        <taxon>Pseudomonadota</taxon>
        <taxon>Alphaproteobacteria</taxon>
        <taxon>Hyphomicrobiales</taxon>
        <taxon>Rhizobiaceae</taxon>
        <taxon>Rhizobium/Agrobacterium group</taxon>
        <taxon>Agrobacterium</taxon>
    </lineage>
</organism>